<name>A0A3M0J5C5_HIRRU</name>
<gene>
    <name evidence="2" type="ORF">DUI87_33781</name>
</gene>
<keyword evidence="3" id="KW-1185">Reference proteome</keyword>
<dbReference type="EMBL" id="QRBI01000268">
    <property type="protein sequence ID" value="RMB89766.1"/>
    <property type="molecule type" value="Genomic_DNA"/>
</dbReference>
<evidence type="ECO:0000313" key="2">
    <source>
        <dbReference type="EMBL" id="RMB89766.1"/>
    </source>
</evidence>
<protein>
    <submittedName>
        <fullName evidence="2">Uncharacterized protein</fullName>
    </submittedName>
</protein>
<sequence length="104" mass="11105">MIPAGAAGPDGAALTQIGTGPGLGPGPPELPRHRDRHRDQRSCAGTGTGASSSLPRYRPELFRYRALPLFRARALPLFRARALPLFRILGSGSSQRDPMTFPDG</sequence>
<organism evidence="2 3">
    <name type="scientific">Hirundo rustica rustica</name>
    <dbReference type="NCBI Taxonomy" id="333673"/>
    <lineage>
        <taxon>Eukaryota</taxon>
        <taxon>Metazoa</taxon>
        <taxon>Chordata</taxon>
        <taxon>Craniata</taxon>
        <taxon>Vertebrata</taxon>
        <taxon>Euteleostomi</taxon>
        <taxon>Archelosauria</taxon>
        <taxon>Archosauria</taxon>
        <taxon>Dinosauria</taxon>
        <taxon>Saurischia</taxon>
        <taxon>Theropoda</taxon>
        <taxon>Coelurosauria</taxon>
        <taxon>Aves</taxon>
        <taxon>Neognathae</taxon>
        <taxon>Neoaves</taxon>
        <taxon>Telluraves</taxon>
        <taxon>Australaves</taxon>
        <taxon>Passeriformes</taxon>
        <taxon>Sylvioidea</taxon>
        <taxon>Hirundinidae</taxon>
        <taxon>Hirundo</taxon>
    </lineage>
</organism>
<evidence type="ECO:0000313" key="3">
    <source>
        <dbReference type="Proteomes" id="UP000269221"/>
    </source>
</evidence>
<comment type="caution">
    <text evidence="2">The sequence shown here is derived from an EMBL/GenBank/DDBJ whole genome shotgun (WGS) entry which is preliminary data.</text>
</comment>
<dbReference type="Proteomes" id="UP000269221">
    <property type="component" value="Unassembled WGS sequence"/>
</dbReference>
<evidence type="ECO:0000256" key="1">
    <source>
        <dbReference type="SAM" id="MobiDB-lite"/>
    </source>
</evidence>
<proteinExistence type="predicted"/>
<dbReference type="AlphaFoldDB" id="A0A3M0J5C5"/>
<feature type="region of interest" description="Disordered" evidence="1">
    <location>
        <begin position="1"/>
        <end position="55"/>
    </location>
</feature>
<accession>A0A3M0J5C5</accession>
<feature type="compositionally biased region" description="Low complexity" evidence="1">
    <location>
        <begin position="1"/>
        <end position="13"/>
    </location>
</feature>
<reference evidence="2 3" key="1">
    <citation type="submission" date="2018-07" db="EMBL/GenBank/DDBJ databases">
        <title>A high quality draft genome assembly of the barn swallow (H. rustica rustica).</title>
        <authorList>
            <person name="Formenti G."/>
            <person name="Chiara M."/>
            <person name="Poveda L."/>
            <person name="Francoijs K.-J."/>
            <person name="Bonisoli-Alquati A."/>
            <person name="Canova L."/>
            <person name="Gianfranceschi L."/>
            <person name="Horner D.S."/>
            <person name="Saino N."/>
        </authorList>
    </citation>
    <scope>NUCLEOTIDE SEQUENCE [LARGE SCALE GENOMIC DNA]</scope>
    <source>
        <strain evidence="2">Chelidonia</strain>
        <tissue evidence="2">Blood</tissue>
    </source>
</reference>